<accession>A0ACC1LLQ5</accession>
<name>A0ACC1LLQ5_9FUNG</name>
<gene>
    <name evidence="1" type="ORF">H4S07_001676</name>
</gene>
<protein>
    <submittedName>
        <fullName evidence="1">Uncharacterized protein</fullName>
    </submittedName>
</protein>
<proteinExistence type="predicted"/>
<organism evidence="1 2">
    <name type="scientific">Coemansia furcata</name>
    <dbReference type="NCBI Taxonomy" id="417177"/>
    <lineage>
        <taxon>Eukaryota</taxon>
        <taxon>Fungi</taxon>
        <taxon>Fungi incertae sedis</taxon>
        <taxon>Zoopagomycota</taxon>
        <taxon>Kickxellomycotina</taxon>
        <taxon>Kickxellomycetes</taxon>
        <taxon>Kickxellales</taxon>
        <taxon>Kickxellaceae</taxon>
        <taxon>Coemansia</taxon>
    </lineage>
</organism>
<sequence length="546" mass="58867">MTLTLPNVHSFQLPDPSWQWVSPRWLIDMTRDVDDDGWQYAARFSAAWHGRHSAQAFVRRRRWLRLRRRLRQSAVGDDDVDMCLNPAVALEAAGGGRAQPMIRAAASKIKSKVSGNYVGSSPRSPTSPTARALAYTLKDGRYRSHNLKSPPPPPPIPPLPPTHALPSHTNSVSSSAQPSLHNSSDTPKPAASSAVLALDASDVSDVPLAHKCRHHSSSTQAAVEPLPLPTGGFAAIRTHPHELLSAAGSLAATDVSSAGEEEPPPAGYASFLPRLVALAPPETTVPLGGFARSHSTASPPQQPVRMLAAARRRQTSPPAVTSLVMSDEDAGSTVVASQTDMRQESPSFSLRRKMSAASSLSRLVVSRPQSVASMEYLDNDLAPMDAYVDPYAPLQLPSSASAGADDAAPVDGRLVEVATATLRQMLAGVRLDRERLDILRGGLVAGGVTAATIWYALGWLHYELMQYDHGRQQLIAMLLAFSHTCPRDAPLKYGGEVLTVVSPSEVWRRVVRPVIEMDADLFYSDFKLMAVGVARWNLLKTNDARG</sequence>
<keyword evidence="2" id="KW-1185">Reference proteome</keyword>
<dbReference type="Proteomes" id="UP001140096">
    <property type="component" value="Unassembled WGS sequence"/>
</dbReference>
<comment type="caution">
    <text evidence="1">The sequence shown here is derived from an EMBL/GenBank/DDBJ whole genome shotgun (WGS) entry which is preliminary data.</text>
</comment>
<dbReference type="EMBL" id="JANBUP010000305">
    <property type="protein sequence ID" value="KAJ2812039.1"/>
    <property type="molecule type" value="Genomic_DNA"/>
</dbReference>
<reference evidence="1" key="1">
    <citation type="submission" date="2022-07" db="EMBL/GenBank/DDBJ databases">
        <title>Phylogenomic reconstructions and comparative analyses of Kickxellomycotina fungi.</title>
        <authorList>
            <person name="Reynolds N.K."/>
            <person name="Stajich J.E."/>
            <person name="Barry K."/>
            <person name="Grigoriev I.V."/>
            <person name="Crous P."/>
            <person name="Smith M.E."/>
        </authorList>
    </citation>
    <scope>NUCLEOTIDE SEQUENCE</scope>
    <source>
        <strain evidence="1">CBS 102833</strain>
    </source>
</reference>
<evidence type="ECO:0000313" key="2">
    <source>
        <dbReference type="Proteomes" id="UP001140096"/>
    </source>
</evidence>
<evidence type="ECO:0000313" key="1">
    <source>
        <dbReference type="EMBL" id="KAJ2812039.1"/>
    </source>
</evidence>